<organism evidence="2 3">
    <name type="scientific">Dreissena polymorpha</name>
    <name type="common">Zebra mussel</name>
    <name type="synonym">Mytilus polymorpha</name>
    <dbReference type="NCBI Taxonomy" id="45954"/>
    <lineage>
        <taxon>Eukaryota</taxon>
        <taxon>Metazoa</taxon>
        <taxon>Spiralia</taxon>
        <taxon>Lophotrochozoa</taxon>
        <taxon>Mollusca</taxon>
        <taxon>Bivalvia</taxon>
        <taxon>Autobranchia</taxon>
        <taxon>Heteroconchia</taxon>
        <taxon>Euheterodonta</taxon>
        <taxon>Imparidentia</taxon>
        <taxon>Neoheterodontei</taxon>
        <taxon>Myida</taxon>
        <taxon>Dreissenoidea</taxon>
        <taxon>Dreissenidae</taxon>
        <taxon>Dreissena</taxon>
    </lineage>
</organism>
<reference evidence="2" key="1">
    <citation type="journal article" date="2019" name="bioRxiv">
        <title>The Genome of the Zebra Mussel, Dreissena polymorpha: A Resource for Invasive Species Research.</title>
        <authorList>
            <person name="McCartney M.A."/>
            <person name="Auch B."/>
            <person name="Kono T."/>
            <person name="Mallez S."/>
            <person name="Zhang Y."/>
            <person name="Obille A."/>
            <person name="Becker A."/>
            <person name="Abrahante J.E."/>
            <person name="Garbe J."/>
            <person name="Badalamenti J.P."/>
            <person name="Herman A."/>
            <person name="Mangelson H."/>
            <person name="Liachko I."/>
            <person name="Sullivan S."/>
            <person name="Sone E.D."/>
            <person name="Koren S."/>
            <person name="Silverstein K.A.T."/>
            <person name="Beckman K.B."/>
            <person name="Gohl D.M."/>
        </authorList>
    </citation>
    <scope>NUCLEOTIDE SEQUENCE</scope>
    <source>
        <strain evidence="2">Duluth1</strain>
        <tissue evidence="2">Whole animal</tissue>
    </source>
</reference>
<evidence type="ECO:0000313" key="2">
    <source>
        <dbReference type="EMBL" id="KAH3754709.1"/>
    </source>
</evidence>
<gene>
    <name evidence="2" type="ORF">DPMN_189390</name>
</gene>
<evidence type="ECO:0008006" key="4">
    <source>
        <dbReference type="Google" id="ProtNLM"/>
    </source>
</evidence>
<feature type="chain" id="PRO_5038647277" description="Secreted protein" evidence="1">
    <location>
        <begin position="22"/>
        <end position="91"/>
    </location>
</feature>
<evidence type="ECO:0000256" key="1">
    <source>
        <dbReference type="SAM" id="SignalP"/>
    </source>
</evidence>
<accession>A0A9D4DSF3</accession>
<dbReference type="EMBL" id="JAIWYP010000010">
    <property type="protein sequence ID" value="KAH3754709.1"/>
    <property type="molecule type" value="Genomic_DNA"/>
</dbReference>
<keyword evidence="1" id="KW-0732">Signal</keyword>
<evidence type="ECO:0000313" key="3">
    <source>
        <dbReference type="Proteomes" id="UP000828390"/>
    </source>
</evidence>
<feature type="signal peptide" evidence="1">
    <location>
        <begin position="1"/>
        <end position="21"/>
    </location>
</feature>
<keyword evidence="3" id="KW-1185">Reference proteome</keyword>
<dbReference type="Proteomes" id="UP000828390">
    <property type="component" value="Unassembled WGS sequence"/>
</dbReference>
<reference evidence="2" key="2">
    <citation type="submission" date="2020-11" db="EMBL/GenBank/DDBJ databases">
        <authorList>
            <person name="McCartney M.A."/>
            <person name="Auch B."/>
            <person name="Kono T."/>
            <person name="Mallez S."/>
            <person name="Becker A."/>
            <person name="Gohl D.M."/>
            <person name="Silverstein K.A.T."/>
            <person name="Koren S."/>
            <person name="Bechman K.B."/>
            <person name="Herman A."/>
            <person name="Abrahante J.E."/>
            <person name="Garbe J."/>
        </authorList>
    </citation>
    <scope>NUCLEOTIDE SEQUENCE</scope>
    <source>
        <strain evidence="2">Duluth1</strain>
        <tissue evidence="2">Whole animal</tissue>
    </source>
</reference>
<sequence>MLVKWRVSLPLLLRGTAVGEAARVSAAIAKRHRCHVRREGRRDHELHAVQNEIRECCCWDKQLKSPHRIVTNPSLLRTTKPAQISSRGTCC</sequence>
<proteinExistence type="predicted"/>
<name>A0A9D4DSF3_DREPO</name>
<protein>
    <recommendedName>
        <fullName evidence="4">Secreted protein</fullName>
    </recommendedName>
</protein>
<dbReference type="AlphaFoldDB" id="A0A9D4DSF3"/>
<comment type="caution">
    <text evidence="2">The sequence shown here is derived from an EMBL/GenBank/DDBJ whole genome shotgun (WGS) entry which is preliminary data.</text>
</comment>